<evidence type="ECO:0000259" key="3">
    <source>
        <dbReference type="Pfam" id="PF02469"/>
    </source>
</evidence>
<dbReference type="RefSeq" id="XP_022142639.1">
    <property type="nucleotide sequence ID" value="XM_022286947.1"/>
</dbReference>
<feature type="chain" id="PRO_5027118310" evidence="2">
    <location>
        <begin position="20"/>
        <end position="171"/>
    </location>
</feature>
<dbReference type="KEGG" id="mcha:111012702"/>
<feature type="signal peptide" evidence="2">
    <location>
        <begin position="1"/>
        <end position="19"/>
    </location>
</feature>
<dbReference type="PANTHER" id="PTHR36069:SF3">
    <property type="entry name" value="FAS1 DOMAIN-CONTAINING PROTEIN"/>
    <property type="match status" value="1"/>
</dbReference>
<dbReference type="InterPro" id="IPR053339">
    <property type="entry name" value="FAS1_domain_protein"/>
</dbReference>
<dbReference type="Proteomes" id="UP000504603">
    <property type="component" value="Unplaced"/>
</dbReference>
<sequence length="171" mass="18836">MGITRIVVLLYLLSSLCQAATLTSSSHSSNPNRTDLEAAIEDMRAKSFYGFAILLQMLNATTQLALRDITFFIPRDAQLSNISIAVGRLEAFVFSHFIAMPLQFSDLIRFPTGSMVPSGVHNRMIRVHNHGRAHFLVNNAEVTVPNVCATHTVKCHGVNRVIDYGHANLAS</sequence>
<protein>
    <submittedName>
        <fullName evidence="5">Uncharacterized protein LOC111012702</fullName>
    </submittedName>
</protein>
<evidence type="ECO:0000256" key="2">
    <source>
        <dbReference type="SAM" id="SignalP"/>
    </source>
</evidence>
<dbReference type="GeneID" id="111012702"/>
<gene>
    <name evidence="5" type="primary">LOC111012702</name>
</gene>
<dbReference type="PANTHER" id="PTHR36069">
    <property type="entry name" value="EXPRESSED PROTEIN-RELATED"/>
    <property type="match status" value="1"/>
</dbReference>
<organism evidence="4 5">
    <name type="scientific">Momordica charantia</name>
    <name type="common">Bitter gourd</name>
    <name type="synonym">Balsam pear</name>
    <dbReference type="NCBI Taxonomy" id="3673"/>
    <lineage>
        <taxon>Eukaryota</taxon>
        <taxon>Viridiplantae</taxon>
        <taxon>Streptophyta</taxon>
        <taxon>Embryophyta</taxon>
        <taxon>Tracheophyta</taxon>
        <taxon>Spermatophyta</taxon>
        <taxon>Magnoliopsida</taxon>
        <taxon>eudicotyledons</taxon>
        <taxon>Gunneridae</taxon>
        <taxon>Pentapetalae</taxon>
        <taxon>rosids</taxon>
        <taxon>fabids</taxon>
        <taxon>Cucurbitales</taxon>
        <taxon>Cucurbitaceae</taxon>
        <taxon>Momordiceae</taxon>
        <taxon>Momordica</taxon>
    </lineage>
</organism>
<dbReference type="SUPFAM" id="SSF82153">
    <property type="entry name" value="FAS1 domain"/>
    <property type="match status" value="1"/>
</dbReference>
<comment type="similarity">
    <text evidence="1">Belongs to the fasciclin-like AGP family.</text>
</comment>
<evidence type="ECO:0000313" key="5">
    <source>
        <dbReference type="RefSeq" id="XP_022142639.1"/>
    </source>
</evidence>
<dbReference type="Gene3D" id="2.30.180.10">
    <property type="entry name" value="FAS1 domain"/>
    <property type="match status" value="1"/>
</dbReference>
<name>A0A6J1CM20_MOMCH</name>
<dbReference type="Pfam" id="PF02469">
    <property type="entry name" value="Fasciclin"/>
    <property type="match status" value="1"/>
</dbReference>
<accession>A0A6J1CM20</accession>
<dbReference type="InterPro" id="IPR036378">
    <property type="entry name" value="FAS1_dom_sf"/>
</dbReference>
<feature type="domain" description="FAS1" evidence="3">
    <location>
        <begin position="50"/>
        <end position="162"/>
    </location>
</feature>
<dbReference type="AlphaFoldDB" id="A0A6J1CM20"/>
<keyword evidence="4" id="KW-1185">Reference proteome</keyword>
<proteinExistence type="inferred from homology"/>
<evidence type="ECO:0000313" key="4">
    <source>
        <dbReference type="Proteomes" id="UP000504603"/>
    </source>
</evidence>
<reference evidence="5" key="1">
    <citation type="submission" date="2025-08" db="UniProtKB">
        <authorList>
            <consortium name="RefSeq"/>
        </authorList>
    </citation>
    <scope>IDENTIFICATION</scope>
    <source>
        <strain evidence="5">OHB3-1</strain>
    </source>
</reference>
<keyword evidence="2" id="KW-0732">Signal</keyword>
<dbReference type="OrthoDB" id="1934418at2759"/>
<evidence type="ECO:0000256" key="1">
    <source>
        <dbReference type="ARBA" id="ARBA00007843"/>
    </source>
</evidence>
<dbReference type="InterPro" id="IPR000782">
    <property type="entry name" value="FAS1_domain"/>
</dbReference>